<dbReference type="InterPro" id="IPR003599">
    <property type="entry name" value="Ig_sub"/>
</dbReference>
<keyword evidence="26" id="KW-0175">Coiled coil</keyword>
<keyword evidence="11" id="KW-0677">Repeat</keyword>
<evidence type="ECO:0000256" key="23">
    <source>
        <dbReference type="ARBA" id="ARBA00049501"/>
    </source>
</evidence>
<dbReference type="Pfam" id="PF07679">
    <property type="entry name" value="I-set"/>
    <property type="match status" value="3"/>
</dbReference>
<dbReference type="Gene3D" id="6.20.200.20">
    <property type="match status" value="1"/>
</dbReference>
<dbReference type="FunFam" id="2.60.40.10:FF:000189">
    <property type="entry name" value="Neogenin isoform 3"/>
    <property type="match status" value="1"/>
</dbReference>
<evidence type="ECO:0000256" key="26">
    <source>
        <dbReference type="SAM" id="Coils"/>
    </source>
</evidence>
<comment type="catalytic activity">
    <reaction evidence="22">
        <text>L-tyrosyl-[protein] + bromide + H2O2 + H(+) = 3-bromo-L-tyrosyl-[protein] + 2 H2O</text>
        <dbReference type="Rhea" id="RHEA:69360"/>
        <dbReference type="Rhea" id="RHEA-COMP:10136"/>
        <dbReference type="Rhea" id="RHEA-COMP:17686"/>
        <dbReference type="ChEBI" id="CHEBI:15377"/>
        <dbReference type="ChEBI" id="CHEBI:15378"/>
        <dbReference type="ChEBI" id="CHEBI:15858"/>
        <dbReference type="ChEBI" id="CHEBI:16240"/>
        <dbReference type="ChEBI" id="CHEBI:46858"/>
        <dbReference type="ChEBI" id="CHEBI:183512"/>
    </reaction>
    <physiologicalReaction direction="left-to-right" evidence="22">
        <dbReference type="Rhea" id="RHEA:69361"/>
    </physiologicalReaction>
</comment>
<dbReference type="InterPro" id="IPR003598">
    <property type="entry name" value="Ig_sub2"/>
</dbReference>
<dbReference type="PANTHER" id="PTHR11475">
    <property type="entry name" value="OXIDASE/PEROXIDASE"/>
    <property type="match status" value="1"/>
</dbReference>
<dbReference type="PROSITE" id="PS50835">
    <property type="entry name" value="IG_LIKE"/>
    <property type="match status" value="4"/>
</dbReference>
<keyword evidence="17" id="KW-0325">Glycoprotein</keyword>
<feature type="domain" description="Ig-like" evidence="28">
    <location>
        <begin position="226"/>
        <end position="314"/>
    </location>
</feature>
<dbReference type="Pfam" id="PF00560">
    <property type="entry name" value="LRR_1"/>
    <property type="match status" value="1"/>
</dbReference>
<dbReference type="GO" id="GO:0005615">
    <property type="term" value="C:extracellular space"/>
    <property type="evidence" value="ECO:0007669"/>
    <property type="project" value="TreeGrafter"/>
</dbReference>
<dbReference type="InterPro" id="IPR013098">
    <property type="entry name" value="Ig_I-set"/>
</dbReference>
<dbReference type="SMART" id="SM00408">
    <property type="entry name" value="IGc2"/>
    <property type="match status" value="4"/>
</dbReference>
<dbReference type="InterPro" id="IPR000372">
    <property type="entry name" value="LRRNT"/>
</dbReference>
<evidence type="ECO:0000256" key="1">
    <source>
        <dbReference type="ARBA" id="ARBA00001970"/>
    </source>
</evidence>
<dbReference type="FunFam" id="2.60.40.10:FF:000004">
    <property type="entry name" value="DCC isoform 1"/>
    <property type="match status" value="2"/>
</dbReference>
<comment type="catalytic activity">
    <reaction evidence="21">
        <text>L-lysyl-[collagen] + L-methionyl-[collagen] + hypobromite = [collagen]-L-lysyl-N-S-L-methionyl-[collagen] + bromide + H2O + H(+)</text>
        <dbReference type="Rhea" id="RHEA:66024"/>
        <dbReference type="Rhea" id="RHEA-COMP:12751"/>
        <dbReference type="Rhea" id="RHEA-COMP:16949"/>
        <dbReference type="Rhea" id="RHEA-COMP:16951"/>
        <dbReference type="ChEBI" id="CHEBI:15377"/>
        <dbReference type="ChEBI" id="CHEBI:15378"/>
        <dbReference type="ChEBI" id="CHEBI:15858"/>
        <dbReference type="ChEBI" id="CHEBI:16044"/>
        <dbReference type="ChEBI" id="CHEBI:29250"/>
        <dbReference type="ChEBI" id="CHEBI:29969"/>
        <dbReference type="ChEBI" id="CHEBI:166867"/>
    </reaction>
    <physiologicalReaction direction="left-to-right" evidence="21">
        <dbReference type="Rhea" id="RHEA:66025"/>
    </physiologicalReaction>
</comment>
<reference evidence="29" key="1">
    <citation type="submission" date="2015-12" db="EMBL/GenBank/DDBJ databases">
        <title>De novo transcriptome assembly of four potential Pierce s Disease insect vectors from Arizona vineyards.</title>
        <authorList>
            <person name="Tassone E.E."/>
        </authorList>
    </citation>
    <scope>NUCLEOTIDE SEQUENCE</scope>
</reference>
<keyword evidence="12" id="KW-0106">Calcium</keyword>
<dbReference type="SMART" id="SM00082">
    <property type="entry name" value="LRRCT"/>
    <property type="match status" value="1"/>
</dbReference>
<comment type="similarity">
    <text evidence="4">Belongs to the immunoglobulin superfamily. DCC family.</text>
</comment>
<dbReference type="Gene3D" id="3.80.10.10">
    <property type="entry name" value="Ribonuclease Inhibitor"/>
    <property type="match status" value="2"/>
</dbReference>
<dbReference type="SMART" id="SM00409">
    <property type="entry name" value="IG"/>
    <property type="match status" value="4"/>
</dbReference>
<dbReference type="Pfam" id="PF13927">
    <property type="entry name" value="Ig_3"/>
    <property type="match status" value="1"/>
</dbReference>
<keyword evidence="13" id="KW-0560">Oxidoreductase</keyword>
<evidence type="ECO:0000256" key="12">
    <source>
        <dbReference type="ARBA" id="ARBA00022837"/>
    </source>
</evidence>
<evidence type="ECO:0000256" key="15">
    <source>
        <dbReference type="ARBA" id="ARBA00023136"/>
    </source>
</evidence>
<dbReference type="InterPro" id="IPR003591">
    <property type="entry name" value="Leu-rich_rpt_typical-subtyp"/>
</dbReference>
<evidence type="ECO:0000259" key="28">
    <source>
        <dbReference type="PROSITE" id="PS50835"/>
    </source>
</evidence>
<keyword evidence="7" id="KW-0433">Leucine-rich repeat</keyword>
<dbReference type="Pfam" id="PF03098">
    <property type="entry name" value="An_peroxidase"/>
    <property type="match status" value="1"/>
</dbReference>
<organism evidence="29">
    <name type="scientific">Clastoptera arizonana</name>
    <name type="common">Arizona spittle bug</name>
    <dbReference type="NCBI Taxonomy" id="38151"/>
    <lineage>
        <taxon>Eukaryota</taxon>
        <taxon>Metazoa</taxon>
        <taxon>Ecdysozoa</taxon>
        <taxon>Arthropoda</taxon>
        <taxon>Hexapoda</taxon>
        <taxon>Insecta</taxon>
        <taxon>Pterygota</taxon>
        <taxon>Neoptera</taxon>
        <taxon>Paraneoptera</taxon>
        <taxon>Hemiptera</taxon>
        <taxon>Auchenorrhyncha</taxon>
        <taxon>Cercopoidea</taxon>
        <taxon>Clastopteridae</taxon>
        <taxon>Clastoptera</taxon>
    </lineage>
</organism>
<dbReference type="FunFam" id="1.10.640.10:FF:000001">
    <property type="entry name" value="Peroxidasin homolog"/>
    <property type="match status" value="1"/>
</dbReference>
<evidence type="ECO:0000256" key="18">
    <source>
        <dbReference type="ARBA" id="ARBA00023319"/>
    </source>
</evidence>
<evidence type="ECO:0000256" key="20">
    <source>
        <dbReference type="ARBA" id="ARBA00047610"/>
    </source>
</evidence>
<evidence type="ECO:0000256" key="6">
    <source>
        <dbReference type="ARBA" id="ARBA00022559"/>
    </source>
</evidence>
<dbReference type="Pfam" id="PF13855">
    <property type="entry name" value="LRR_8"/>
    <property type="match status" value="1"/>
</dbReference>
<evidence type="ECO:0000259" key="27">
    <source>
        <dbReference type="PROSITE" id="PS50184"/>
    </source>
</evidence>
<comment type="cofactor">
    <cofactor evidence="1">
        <name>heme b</name>
        <dbReference type="ChEBI" id="CHEBI:60344"/>
    </cofactor>
</comment>
<comment type="subcellular location">
    <subcellularLocation>
        <location evidence="2">Membrane</location>
    </subcellularLocation>
    <subcellularLocation>
        <location evidence="3">Secreted</location>
    </subcellularLocation>
</comment>
<proteinExistence type="inferred from homology"/>
<evidence type="ECO:0000256" key="17">
    <source>
        <dbReference type="ARBA" id="ARBA00023180"/>
    </source>
</evidence>
<name>A0A1B6DJE2_9HEMI</name>
<dbReference type="Gene3D" id="2.60.40.10">
    <property type="entry name" value="Immunoglobulins"/>
    <property type="match status" value="4"/>
</dbReference>
<dbReference type="InterPro" id="IPR010255">
    <property type="entry name" value="Haem_peroxidase_sf"/>
</dbReference>
<evidence type="ECO:0000256" key="7">
    <source>
        <dbReference type="ARBA" id="ARBA00022614"/>
    </source>
</evidence>
<evidence type="ECO:0000256" key="10">
    <source>
        <dbReference type="ARBA" id="ARBA00022729"/>
    </source>
</evidence>
<dbReference type="InterPro" id="IPR000483">
    <property type="entry name" value="Cys-rich_flank_reg_C"/>
</dbReference>
<evidence type="ECO:0000256" key="11">
    <source>
        <dbReference type="ARBA" id="ARBA00022737"/>
    </source>
</evidence>
<protein>
    <submittedName>
        <fullName evidence="29">Uncharacterized protein</fullName>
    </submittedName>
</protein>
<dbReference type="InterPro" id="IPR034824">
    <property type="entry name" value="Peroxidasin_peroxidase"/>
</dbReference>
<dbReference type="SUPFAM" id="SSF48726">
    <property type="entry name" value="Immunoglobulin"/>
    <property type="match status" value="4"/>
</dbReference>
<dbReference type="EMBL" id="GEDC01011477">
    <property type="protein sequence ID" value="JAS25821.1"/>
    <property type="molecule type" value="Transcribed_RNA"/>
</dbReference>
<dbReference type="InterPro" id="IPR001611">
    <property type="entry name" value="Leu-rich_rpt"/>
</dbReference>
<dbReference type="GO" id="GO:0071944">
    <property type="term" value="C:cell periphery"/>
    <property type="evidence" value="ECO:0007669"/>
    <property type="project" value="UniProtKB-ARBA"/>
</dbReference>
<evidence type="ECO:0000256" key="25">
    <source>
        <dbReference type="PIRSR" id="PIRSR619791-2"/>
    </source>
</evidence>
<feature type="domain" description="Ig-like" evidence="28">
    <location>
        <begin position="516"/>
        <end position="601"/>
    </location>
</feature>
<comment type="similarity">
    <text evidence="24">Belongs to the peroxidase family. XPO subfamily.</text>
</comment>
<evidence type="ECO:0000256" key="21">
    <source>
        <dbReference type="ARBA" id="ARBA00048396"/>
    </source>
</evidence>
<keyword evidence="8 25" id="KW-0349">Heme</keyword>
<evidence type="ECO:0000256" key="4">
    <source>
        <dbReference type="ARBA" id="ARBA00009588"/>
    </source>
</evidence>
<comment type="catalytic activity">
    <reaction evidence="23">
        <text>hypobromite + L-tyrosyl-[protein] + H(+) = 3-bromo-L-tyrosyl-[protein] + H2O</text>
        <dbReference type="Rhea" id="RHEA:69356"/>
        <dbReference type="Rhea" id="RHEA-COMP:10136"/>
        <dbReference type="Rhea" id="RHEA-COMP:17686"/>
        <dbReference type="ChEBI" id="CHEBI:15377"/>
        <dbReference type="ChEBI" id="CHEBI:15378"/>
        <dbReference type="ChEBI" id="CHEBI:29250"/>
        <dbReference type="ChEBI" id="CHEBI:46858"/>
        <dbReference type="ChEBI" id="CHEBI:183512"/>
    </reaction>
    <physiologicalReaction direction="left-to-right" evidence="23">
        <dbReference type="Rhea" id="RHEA:69357"/>
    </physiologicalReaction>
</comment>
<dbReference type="PROSITE" id="PS50184">
    <property type="entry name" value="VWFC_2"/>
    <property type="match status" value="1"/>
</dbReference>
<dbReference type="FunFam" id="2.60.40.10:FF:000299">
    <property type="entry name" value="protogenin isoform X2"/>
    <property type="match status" value="1"/>
</dbReference>
<dbReference type="SUPFAM" id="SSF48113">
    <property type="entry name" value="Heme-dependent peroxidases"/>
    <property type="match status" value="1"/>
</dbReference>
<dbReference type="InterPro" id="IPR037120">
    <property type="entry name" value="Haem_peroxidase_sf_animal"/>
</dbReference>
<feature type="binding site" description="axial binding residue" evidence="25">
    <location>
        <position position="1059"/>
    </location>
    <ligand>
        <name>heme b</name>
        <dbReference type="ChEBI" id="CHEBI:60344"/>
    </ligand>
    <ligandPart>
        <name>Fe</name>
        <dbReference type="ChEBI" id="CHEBI:18248"/>
    </ligandPart>
</feature>
<dbReference type="InterPro" id="IPR032675">
    <property type="entry name" value="LRR_dom_sf"/>
</dbReference>
<evidence type="ECO:0000313" key="29">
    <source>
        <dbReference type="EMBL" id="JAS25821.1"/>
    </source>
</evidence>
<dbReference type="Gene3D" id="1.10.640.10">
    <property type="entry name" value="Haem peroxidase domain superfamily, animal type"/>
    <property type="match status" value="1"/>
</dbReference>
<keyword evidence="15" id="KW-0472">Membrane</keyword>
<evidence type="ECO:0000256" key="22">
    <source>
        <dbReference type="ARBA" id="ARBA00048887"/>
    </source>
</evidence>
<feature type="domain" description="VWFC" evidence="27">
    <location>
        <begin position="1358"/>
        <end position="1414"/>
    </location>
</feature>
<evidence type="ECO:0000256" key="9">
    <source>
        <dbReference type="ARBA" id="ARBA00022723"/>
    </source>
</evidence>
<dbReference type="PROSITE" id="PS51450">
    <property type="entry name" value="LRR"/>
    <property type="match status" value="2"/>
</dbReference>
<dbReference type="GO" id="GO:0006979">
    <property type="term" value="P:response to oxidative stress"/>
    <property type="evidence" value="ECO:0007669"/>
    <property type="project" value="InterPro"/>
</dbReference>
<dbReference type="InterPro" id="IPR013783">
    <property type="entry name" value="Ig-like_fold"/>
</dbReference>
<dbReference type="SMART" id="SM00369">
    <property type="entry name" value="LRR_TYP"/>
    <property type="match status" value="5"/>
</dbReference>
<dbReference type="SMART" id="SM00214">
    <property type="entry name" value="VWC"/>
    <property type="match status" value="1"/>
</dbReference>
<dbReference type="InterPro" id="IPR019791">
    <property type="entry name" value="Haem_peroxidase_animal"/>
</dbReference>
<dbReference type="Pfam" id="PF23334">
    <property type="entry name" value="VWC2L_2nd"/>
    <property type="match status" value="1"/>
</dbReference>
<feature type="non-terminal residue" evidence="29">
    <location>
        <position position="1"/>
    </location>
</feature>
<gene>
    <name evidence="29" type="ORF">g.41107</name>
</gene>
<dbReference type="PRINTS" id="PR00457">
    <property type="entry name" value="ANPEROXIDASE"/>
</dbReference>
<dbReference type="InterPro" id="IPR001007">
    <property type="entry name" value="VWF_dom"/>
</dbReference>
<dbReference type="SMART" id="SM00365">
    <property type="entry name" value="LRR_SD22"/>
    <property type="match status" value="4"/>
</dbReference>
<keyword evidence="9 25" id="KW-0479">Metal-binding</keyword>
<comment type="catalytic activity">
    <reaction evidence="20">
        <text>L-lysyl-[collagen] + L-methionyl-[collagen] + H2O2 = [collagen]-L-lysyl-N-S-L-methionyl-[collagen] + 2 H2O + H(+)</text>
        <dbReference type="Rhea" id="RHEA:66020"/>
        <dbReference type="Rhea" id="RHEA-COMP:12751"/>
        <dbReference type="Rhea" id="RHEA-COMP:16949"/>
        <dbReference type="Rhea" id="RHEA-COMP:16951"/>
        <dbReference type="ChEBI" id="CHEBI:15377"/>
        <dbReference type="ChEBI" id="CHEBI:15378"/>
        <dbReference type="ChEBI" id="CHEBI:16044"/>
        <dbReference type="ChEBI" id="CHEBI:16240"/>
        <dbReference type="ChEBI" id="CHEBI:29969"/>
        <dbReference type="ChEBI" id="CHEBI:166867"/>
    </reaction>
    <physiologicalReaction direction="left-to-right" evidence="20">
        <dbReference type="Rhea" id="RHEA:66021"/>
    </physiologicalReaction>
</comment>
<dbReference type="GO" id="GO:0020037">
    <property type="term" value="F:heme binding"/>
    <property type="evidence" value="ECO:0007669"/>
    <property type="project" value="InterPro"/>
</dbReference>
<dbReference type="PANTHER" id="PTHR11475:SF58">
    <property type="entry name" value="PEROXIDASIN"/>
    <property type="match status" value="1"/>
</dbReference>
<dbReference type="GO" id="GO:0016020">
    <property type="term" value="C:membrane"/>
    <property type="evidence" value="ECO:0007669"/>
    <property type="project" value="UniProtKB-SubCell"/>
</dbReference>
<evidence type="ECO:0000256" key="13">
    <source>
        <dbReference type="ARBA" id="ARBA00023002"/>
    </source>
</evidence>
<accession>A0A1B6DJE2</accession>
<keyword evidence="18" id="KW-0393">Immunoglobulin domain</keyword>
<dbReference type="PROSITE" id="PS50292">
    <property type="entry name" value="PEROXIDASE_3"/>
    <property type="match status" value="1"/>
</dbReference>
<keyword evidence="6" id="KW-0575">Peroxidase</keyword>
<evidence type="ECO:0000256" key="3">
    <source>
        <dbReference type="ARBA" id="ARBA00004613"/>
    </source>
</evidence>
<keyword evidence="5" id="KW-0964">Secreted</keyword>
<keyword evidence="16" id="KW-1015">Disulfide bond</keyword>
<dbReference type="InterPro" id="IPR007110">
    <property type="entry name" value="Ig-like_dom"/>
</dbReference>
<dbReference type="GO" id="GO:0046872">
    <property type="term" value="F:metal ion binding"/>
    <property type="evidence" value="ECO:0007669"/>
    <property type="project" value="UniProtKB-KW"/>
</dbReference>
<evidence type="ECO:0000256" key="8">
    <source>
        <dbReference type="ARBA" id="ARBA00022617"/>
    </source>
</evidence>
<feature type="domain" description="Ig-like" evidence="28">
    <location>
        <begin position="421"/>
        <end position="507"/>
    </location>
</feature>
<evidence type="ECO:0000256" key="5">
    <source>
        <dbReference type="ARBA" id="ARBA00022525"/>
    </source>
</evidence>
<feature type="coiled-coil region" evidence="26">
    <location>
        <begin position="1328"/>
        <end position="1355"/>
    </location>
</feature>
<evidence type="ECO:0000256" key="24">
    <source>
        <dbReference type="ARBA" id="ARBA00061342"/>
    </source>
</evidence>
<dbReference type="InterPro" id="IPR036179">
    <property type="entry name" value="Ig-like_dom_sf"/>
</dbReference>
<evidence type="ECO:0000256" key="16">
    <source>
        <dbReference type="ARBA" id="ARBA00023157"/>
    </source>
</evidence>
<dbReference type="GO" id="GO:0004601">
    <property type="term" value="F:peroxidase activity"/>
    <property type="evidence" value="ECO:0007669"/>
    <property type="project" value="UniProtKB-KW"/>
</dbReference>
<keyword evidence="10" id="KW-0732">Signal</keyword>
<dbReference type="PROSITE" id="PS01208">
    <property type="entry name" value="VWFC_1"/>
    <property type="match status" value="1"/>
</dbReference>
<dbReference type="CDD" id="cd09826">
    <property type="entry name" value="peroxidasin_like"/>
    <property type="match status" value="1"/>
</dbReference>
<dbReference type="SUPFAM" id="SSF52058">
    <property type="entry name" value="L domain-like"/>
    <property type="match status" value="1"/>
</dbReference>
<dbReference type="SMART" id="SM00013">
    <property type="entry name" value="LRRNT"/>
    <property type="match status" value="1"/>
</dbReference>
<feature type="domain" description="Ig-like" evidence="28">
    <location>
        <begin position="321"/>
        <end position="409"/>
    </location>
</feature>
<evidence type="ECO:0000256" key="14">
    <source>
        <dbReference type="ARBA" id="ARBA00023004"/>
    </source>
</evidence>
<comment type="catalytic activity">
    <reaction evidence="19">
        <text>bromide + H2O2 = hypobromite + H2O</text>
        <dbReference type="Rhea" id="RHEA:66016"/>
        <dbReference type="ChEBI" id="CHEBI:15377"/>
        <dbReference type="ChEBI" id="CHEBI:15858"/>
        <dbReference type="ChEBI" id="CHEBI:16240"/>
        <dbReference type="ChEBI" id="CHEBI:29250"/>
    </reaction>
    <physiologicalReaction direction="left-to-right" evidence="19">
        <dbReference type="Rhea" id="RHEA:66017"/>
    </physiologicalReaction>
</comment>
<sequence length="1414" mass="160048">LCLSLLVLVSVTRADIPCPQRCLCFKTTVRCMFLGLEAVPRVPTKTTILDLRFNKIRDIDPDSFKDLKYLNTLLLNNNQLSRLQNGVFNGLHELRYLYLYKNKIKDIEMKVFQDLTKLEQLYLHFNKIEKLHTTMFENQTNLERLFLHNNKIRHIYPGTFKNLYSLKRIRLDSNALVCDCEMMWLAKLLREKQETTQATATCQYPDSMEGKTIIHISDNDFHCSKPHLLEEPNDVEVTFGGTAFFNCKAEGNPQPKIIWMRDSNEINMEDPRYSINEDGTLRIASMSDQDVGVYECMAKSPVGEIKSRKAKMIYNKHNVKPYFHRTPQEDYISGVGDTIVLDCVGAGYPKPEISWTKDDFPLNPSSKFQISEVGVLTISDIQREDEGTYKCIAANYAGRVSAVAQVTVNGSVDLHFPKVPPQLIVVPENLTVKNGSDAKLRCQAEGHPNPVISWFKDGKSVTLGGRTTFYNDGSTLLITHAKETDSGLYTCLAQNQLGSIEASAEIRIKGYGPRPPRLTVQPYPITVSQGTSVEIPCKAEGDPIPTIRWTKDGQIFIEDVYHKVFKIGSLRLYNITLLDSGLYECIASNIYGEVRASGILTVEDLHAPGDNFIHLAFQEASASVDRAINSTIKSLFSHGPPTPSYLMRILRYPDETSRNVVRAAEVFERTLVNIRRHIQSGLKVNTSKEFDYKDLLTPQQLQLVANLSGCMEHQASVNCSDMCFHSKYRTIDGTCNNLQHPMWGASLTGFRRVIKPIYENGFSTPVGWNKGQKYYGFPKPSARLVSTTLISTDVITPDTEITHMVMQWGQFLDHDLDHAIPSTSAESWEGIDCKKSCAYAAPCFPMEVPENDPRIKNRRCMDFIRSSAICGSGMTSVFFDSLQPREQINQLTAFIDGSQVYGYTEERAILLRNYSSDLGLLRVGILSNAGKAMLPISGAQEVDCRRDITESDVGCFLAGDIRVNEQVGLMAMHTIWLREHNRIASTLHDVNPHWDGHTLFYEARKVVGAEMQHITYTHWLPHILGPKGMNMLGDYSGYNPNIDPGISNVFATAALRFGHSLINPVLSRLNENFITIPEGDLPLGKAFFSPWRLVEEGGTDPLMRGFFTIPAKRKMPSQNLNKQLTEHLFTVAHAVALDLAAMNVQRSRDHGIPGYNAFREFCNLTVAETFDDLKHEISSRSVRDKLQQLYGHPGNIDIWVGGILEDQIDGARVGATFRCLLVDQFKRMRDGDRFWYENPSTFKPEQLTQIKQSSLGRILCDNGDNITNITNDVFILPSRQQPNFVNCDDLPTLDLRFWYECEDCGDDDENDVRPRRDLEADNITDSRLEGLETMVQELQKSVRTLKRRIKQLSGNYHCHDDTRTVRQEGERWQKDVCTHCKCERKQVTCVQVECAQPSCTHPVQKPEKCCPICE</sequence>
<keyword evidence="14 25" id="KW-0408">Iron</keyword>
<evidence type="ECO:0000256" key="19">
    <source>
        <dbReference type="ARBA" id="ARBA00047544"/>
    </source>
</evidence>
<evidence type="ECO:0000256" key="2">
    <source>
        <dbReference type="ARBA" id="ARBA00004370"/>
    </source>
</evidence>
<dbReference type="SUPFAM" id="SSF57603">
    <property type="entry name" value="FnI-like domain"/>
    <property type="match status" value="1"/>
</dbReference>